<dbReference type="PROSITE" id="PS51371">
    <property type="entry name" value="CBS"/>
    <property type="match status" value="2"/>
</dbReference>
<proteinExistence type="predicted"/>
<accession>A0A1Q9LR22</accession>
<keyword evidence="6" id="KW-1185">Reference proteome</keyword>
<dbReference type="AlphaFoldDB" id="A0A1Q9LR22"/>
<dbReference type="PIRSF" id="PIRSF036990">
    <property type="entry name" value="UCP036990_CBS_BON"/>
    <property type="match status" value="1"/>
</dbReference>
<reference evidence="5 6" key="1">
    <citation type="submission" date="2016-10" db="EMBL/GenBank/DDBJ databases">
        <title>The Draft Genome Sequence of Actinokineospora bangkokensis 44EHWT reveals the biosynthetic pathway of antifungal compounds Thailandins with unusual extender unit butylmalonyl-CoA.</title>
        <authorList>
            <person name="Greule A."/>
            <person name="Intra B."/>
            <person name="Flemming S."/>
            <person name="Rommel M.G."/>
            <person name="Panbangred W."/>
            <person name="Bechthold A."/>
        </authorList>
    </citation>
    <scope>NUCLEOTIDE SEQUENCE [LARGE SCALE GENOMIC DNA]</scope>
    <source>
        <strain evidence="5 6">44EHW</strain>
    </source>
</reference>
<dbReference type="Gene3D" id="3.10.580.10">
    <property type="entry name" value="CBS-domain"/>
    <property type="match status" value="1"/>
</dbReference>
<evidence type="ECO:0008006" key="7">
    <source>
        <dbReference type="Google" id="ProtNLM"/>
    </source>
</evidence>
<evidence type="ECO:0000259" key="3">
    <source>
        <dbReference type="PROSITE" id="PS50914"/>
    </source>
</evidence>
<keyword evidence="1" id="KW-0677">Repeat</keyword>
<dbReference type="RefSeq" id="WP_075973834.1">
    <property type="nucleotide sequence ID" value="NZ_MKQR01000007.1"/>
</dbReference>
<dbReference type="Proteomes" id="UP000186040">
    <property type="component" value="Unassembled WGS sequence"/>
</dbReference>
<keyword evidence="2" id="KW-0129">CBS domain</keyword>
<dbReference type="PROSITE" id="PS50914">
    <property type="entry name" value="BON"/>
    <property type="match status" value="1"/>
</dbReference>
<evidence type="ECO:0000259" key="4">
    <source>
        <dbReference type="PROSITE" id="PS51371"/>
    </source>
</evidence>
<dbReference type="OrthoDB" id="3672399at2"/>
<comment type="caution">
    <text evidence="5">The sequence shown here is derived from an EMBL/GenBank/DDBJ whole genome shotgun (WGS) entry which is preliminary data.</text>
</comment>
<dbReference type="SUPFAM" id="SSF54631">
    <property type="entry name" value="CBS-domain pair"/>
    <property type="match status" value="1"/>
</dbReference>
<dbReference type="InterPro" id="IPR017080">
    <property type="entry name" value="UCP036990_CBS_BON"/>
</dbReference>
<evidence type="ECO:0000313" key="6">
    <source>
        <dbReference type="Proteomes" id="UP000186040"/>
    </source>
</evidence>
<dbReference type="PANTHER" id="PTHR48108:SF26">
    <property type="entry name" value="CBS DOMAIN-CONTAINING PROTEIN DDB_G0289609"/>
    <property type="match status" value="1"/>
</dbReference>
<sequence>MRHRMVLRVMTSQPTTARADTGFAKLVELMAASRVDMLPVVDEHRRVLGVVTSTDLLAKESAQLRPGRAWALLARRAERVKARGTTAGELMSSPAITTTPDTDIVRVARLMADHRVHTLPVVDHAGRVVGVVDRTDVLRVFLRPDEEIADEIDREVFRSAMGIDPRDLQVQVDEGIVRIGGQVERRSWVALVTALVRRVDGVVDVVNDLRHRFDDTGLVVPDPMTVDITRAPHP</sequence>
<feature type="domain" description="CBS" evidence="4">
    <location>
        <begin position="10"/>
        <end position="67"/>
    </location>
</feature>
<evidence type="ECO:0000313" key="5">
    <source>
        <dbReference type="EMBL" id="OLR94453.1"/>
    </source>
</evidence>
<dbReference type="Gene3D" id="3.30.1340.30">
    <property type="match status" value="1"/>
</dbReference>
<dbReference type="InterPro" id="IPR046342">
    <property type="entry name" value="CBS_dom_sf"/>
</dbReference>
<dbReference type="EMBL" id="MKQR01000007">
    <property type="protein sequence ID" value="OLR94453.1"/>
    <property type="molecule type" value="Genomic_DNA"/>
</dbReference>
<feature type="domain" description="BON" evidence="3">
    <location>
        <begin position="145"/>
        <end position="213"/>
    </location>
</feature>
<name>A0A1Q9LR22_9PSEU</name>
<evidence type="ECO:0000256" key="1">
    <source>
        <dbReference type="ARBA" id="ARBA00022737"/>
    </source>
</evidence>
<dbReference type="CDD" id="cd04586">
    <property type="entry name" value="CBS_pair_BON_assoc"/>
    <property type="match status" value="1"/>
</dbReference>
<protein>
    <recommendedName>
        <fullName evidence="7">CBS domain-containing protein</fullName>
    </recommendedName>
</protein>
<dbReference type="InterPro" id="IPR007055">
    <property type="entry name" value="BON_dom"/>
</dbReference>
<dbReference type="Pfam" id="PF00571">
    <property type="entry name" value="CBS"/>
    <property type="match status" value="2"/>
</dbReference>
<dbReference type="InterPro" id="IPR051462">
    <property type="entry name" value="CBS_domain-containing"/>
</dbReference>
<dbReference type="STRING" id="1193682.BJP25_11920"/>
<feature type="domain" description="CBS" evidence="4">
    <location>
        <begin position="91"/>
        <end position="147"/>
    </location>
</feature>
<dbReference type="InterPro" id="IPR000644">
    <property type="entry name" value="CBS_dom"/>
</dbReference>
<evidence type="ECO:0000256" key="2">
    <source>
        <dbReference type="PROSITE-ProRule" id="PRU00703"/>
    </source>
</evidence>
<organism evidence="5 6">
    <name type="scientific">Actinokineospora bangkokensis</name>
    <dbReference type="NCBI Taxonomy" id="1193682"/>
    <lineage>
        <taxon>Bacteria</taxon>
        <taxon>Bacillati</taxon>
        <taxon>Actinomycetota</taxon>
        <taxon>Actinomycetes</taxon>
        <taxon>Pseudonocardiales</taxon>
        <taxon>Pseudonocardiaceae</taxon>
        <taxon>Actinokineospora</taxon>
    </lineage>
</organism>
<dbReference type="SMART" id="SM00116">
    <property type="entry name" value="CBS"/>
    <property type="match status" value="2"/>
</dbReference>
<dbReference type="PANTHER" id="PTHR48108">
    <property type="entry name" value="CBS DOMAIN-CONTAINING PROTEIN CBSX2, CHLOROPLASTIC"/>
    <property type="match status" value="1"/>
</dbReference>
<gene>
    <name evidence="5" type="ORF">BJP25_11920</name>
</gene>
<dbReference type="Pfam" id="PF04972">
    <property type="entry name" value="BON"/>
    <property type="match status" value="1"/>
</dbReference>